<evidence type="ECO:0000256" key="1">
    <source>
        <dbReference type="ARBA" id="ARBA00022553"/>
    </source>
</evidence>
<dbReference type="GO" id="GO:0000160">
    <property type="term" value="P:phosphorelay signal transduction system"/>
    <property type="evidence" value="ECO:0007669"/>
    <property type="project" value="InterPro"/>
</dbReference>
<proteinExistence type="predicted"/>
<comment type="caution">
    <text evidence="4">The sequence shown here is derived from an EMBL/GenBank/DDBJ whole genome shotgun (WGS) entry which is preliminary data.</text>
</comment>
<feature type="domain" description="Response regulatory" evidence="3">
    <location>
        <begin position="3"/>
        <end position="119"/>
    </location>
</feature>
<keyword evidence="1 2" id="KW-0597">Phosphoprotein</keyword>
<gene>
    <name evidence="4" type="ORF">E2F49_13090</name>
</gene>
<dbReference type="Proteomes" id="UP000295543">
    <property type="component" value="Unassembled WGS sequence"/>
</dbReference>
<feature type="modified residue" description="4-aspartylphosphate" evidence="2">
    <location>
        <position position="52"/>
    </location>
</feature>
<dbReference type="Gene3D" id="3.40.50.2300">
    <property type="match status" value="1"/>
</dbReference>
<reference evidence="4 5" key="1">
    <citation type="submission" date="2019-03" db="EMBL/GenBank/DDBJ databases">
        <title>Luteimonas zhaokaii sp.nov., isolated from the rectal contents of Plateau pika in Yushu, Qinghai Province, China.</title>
        <authorList>
            <person name="Zhang G."/>
        </authorList>
    </citation>
    <scope>NUCLEOTIDE SEQUENCE [LARGE SCALE GENOMIC DNA]</scope>
    <source>
        <strain evidence="4 5">THG-MD21</strain>
    </source>
</reference>
<dbReference type="Pfam" id="PF00072">
    <property type="entry name" value="Response_reg"/>
    <property type="match status" value="1"/>
</dbReference>
<dbReference type="PROSITE" id="PS50110">
    <property type="entry name" value="RESPONSE_REGULATORY"/>
    <property type="match status" value="1"/>
</dbReference>
<evidence type="ECO:0000259" key="3">
    <source>
        <dbReference type="PROSITE" id="PS50110"/>
    </source>
</evidence>
<organism evidence="4 5">
    <name type="scientific">Luteimonas terrae</name>
    <dbReference type="NCBI Taxonomy" id="1530191"/>
    <lineage>
        <taxon>Bacteria</taxon>
        <taxon>Pseudomonadati</taxon>
        <taxon>Pseudomonadota</taxon>
        <taxon>Gammaproteobacteria</taxon>
        <taxon>Lysobacterales</taxon>
        <taxon>Lysobacteraceae</taxon>
        <taxon>Luteimonas</taxon>
    </lineage>
</organism>
<name>A0A4R5U755_9GAMM</name>
<dbReference type="PANTHER" id="PTHR44591">
    <property type="entry name" value="STRESS RESPONSE REGULATOR PROTEIN 1"/>
    <property type="match status" value="1"/>
</dbReference>
<keyword evidence="5" id="KW-1185">Reference proteome</keyword>
<sequence>MARILLIEDSPTDTAVLTQWLERHGHQVTASGSAEDGLEACKRDRPDLVLMDVVLPGMSGFQATRALAKDADTAGIPVVIISTKGMETDRMWGMRQGAKGYIVKPPTEDALISQVNAVLAG</sequence>
<protein>
    <submittedName>
        <fullName evidence="4">Response regulator</fullName>
    </submittedName>
</protein>
<evidence type="ECO:0000313" key="5">
    <source>
        <dbReference type="Proteomes" id="UP000295543"/>
    </source>
</evidence>
<accession>A0A4R5U755</accession>
<dbReference type="InterPro" id="IPR011006">
    <property type="entry name" value="CheY-like_superfamily"/>
</dbReference>
<dbReference type="PANTHER" id="PTHR44591:SF20">
    <property type="entry name" value="PROTEIN PILH"/>
    <property type="match status" value="1"/>
</dbReference>
<dbReference type="SUPFAM" id="SSF52172">
    <property type="entry name" value="CheY-like"/>
    <property type="match status" value="1"/>
</dbReference>
<evidence type="ECO:0000313" key="4">
    <source>
        <dbReference type="EMBL" id="TDK30116.1"/>
    </source>
</evidence>
<dbReference type="InterPro" id="IPR050595">
    <property type="entry name" value="Bact_response_regulator"/>
</dbReference>
<dbReference type="InterPro" id="IPR001789">
    <property type="entry name" value="Sig_transdc_resp-reg_receiver"/>
</dbReference>
<dbReference type="OrthoDB" id="9800897at2"/>
<evidence type="ECO:0000256" key="2">
    <source>
        <dbReference type="PROSITE-ProRule" id="PRU00169"/>
    </source>
</evidence>
<dbReference type="EMBL" id="SMTG01000005">
    <property type="protein sequence ID" value="TDK30116.1"/>
    <property type="molecule type" value="Genomic_DNA"/>
</dbReference>
<dbReference type="AlphaFoldDB" id="A0A4R5U755"/>
<dbReference type="SMART" id="SM00448">
    <property type="entry name" value="REC"/>
    <property type="match status" value="1"/>
</dbReference>
<dbReference type="CDD" id="cd00156">
    <property type="entry name" value="REC"/>
    <property type="match status" value="1"/>
</dbReference>
<dbReference type="RefSeq" id="WP_055246657.1">
    <property type="nucleotide sequence ID" value="NZ_SMTG01000005.1"/>
</dbReference>